<dbReference type="RefSeq" id="WP_125585902.1">
    <property type="nucleotide sequence ID" value="NZ_JBHTMO010000030.1"/>
</dbReference>
<evidence type="ECO:0000256" key="6">
    <source>
        <dbReference type="SAM" id="Phobius"/>
    </source>
</evidence>
<dbReference type="Pfam" id="PF13396">
    <property type="entry name" value="PLDc_N"/>
    <property type="match status" value="1"/>
</dbReference>
<gene>
    <name evidence="8" type="ORF">ACFQ3L_09460</name>
</gene>
<accession>A0ABW4BC65</accession>
<dbReference type="EMBL" id="JBHTMO010000030">
    <property type="protein sequence ID" value="MFD1393792.1"/>
    <property type="molecule type" value="Genomic_DNA"/>
</dbReference>
<organism evidence="8 9">
    <name type="scientific">Lacticaseibacillus jixianensis</name>
    <dbReference type="NCBI Taxonomy" id="2486012"/>
    <lineage>
        <taxon>Bacteria</taxon>
        <taxon>Bacillati</taxon>
        <taxon>Bacillota</taxon>
        <taxon>Bacilli</taxon>
        <taxon>Lactobacillales</taxon>
        <taxon>Lactobacillaceae</taxon>
        <taxon>Lacticaseibacillus</taxon>
    </lineage>
</organism>
<feature type="transmembrane region" description="Helical" evidence="6">
    <location>
        <begin position="44"/>
        <end position="63"/>
    </location>
</feature>
<feature type="transmembrane region" description="Helical" evidence="6">
    <location>
        <begin position="12"/>
        <end position="32"/>
    </location>
</feature>
<comment type="caution">
    <text evidence="8">The sequence shown here is derived from an EMBL/GenBank/DDBJ whole genome shotgun (WGS) entry which is preliminary data.</text>
</comment>
<dbReference type="InterPro" id="IPR027379">
    <property type="entry name" value="CLS_N"/>
</dbReference>
<feature type="domain" description="Cardiolipin synthase N-terminal" evidence="7">
    <location>
        <begin position="22"/>
        <end position="65"/>
    </location>
</feature>
<proteinExistence type="predicted"/>
<keyword evidence="3 6" id="KW-0812">Transmembrane</keyword>
<evidence type="ECO:0000256" key="1">
    <source>
        <dbReference type="ARBA" id="ARBA00004651"/>
    </source>
</evidence>
<name>A0ABW4BC65_9LACO</name>
<keyword evidence="9" id="KW-1185">Reference proteome</keyword>
<evidence type="ECO:0000256" key="3">
    <source>
        <dbReference type="ARBA" id="ARBA00022692"/>
    </source>
</evidence>
<keyword evidence="4 6" id="KW-1133">Transmembrane helix</keyword>
<sequence length="68" mass="7847">MSTEHLHPYLPLLIPLIIAEVILTLTALVSIFRHQHYHFANRLVWVLLAVLVQPFGAIAYFLIGREEQ</sequence>
<evidence type="ECO:0000256" key="2">
    <source>
        <dbReference type="ARBA" id="ARBA00022475"/>
    </source>
</evidence>
<evidence type="ECO:0000256" key="4">
    <source>
        <dbReference type="ARBA" id="ARBA00022989"/>
    </source>
</evidence>
<comment type="subcellular location">
    <subcellularLocation>
        <location evidence="1">Cell membrane</location>
        <topology evidence="1">Multi-pass membrane protein</topology>
    </subcellularLocation>
</comment>
<evidence type="ECO:0000259" key="7">
    <source>
        <dbReference type="Pfam" id="PF13396"/>
    </source>
</evidence>
<reference evidence="9" key="1">
    <citation type="journal article" date="2019" name="Int. J. Syst. Evol. Microbiol.">
        <title>The Global Catalogue of Microorganisms (GCM) 10K type strain sequencing project: providing services to taxonomists for standard genome sequencing and annotation.</title>
        <authorList>
            <consortium name="The Broad Institute Genomics Platform"/>
            <consortium name="The Broad Institute Genome Sequencing Center for Infectious Disease"/>
            <person name="Wu L."/>
            <person name="Ma J."/>
        </authorList>
    </citation>
    <scope>NUCLEOTIDE SEQUENCE [LARGE SCALE GENOMIC DNA]</scope>
    <source>
        <strain evidence="9">CCM 8911</strain>
    </source>
</reference>
<dbReference type="Proteomes" id="UP001597249">
    <property type="component" value="Unassembled WGS sequence"/>
</dbReference>
<evidence type="ECO:0000313" key="8">
    <source>
        <dbReference type="EMBL" id="MFD1393792.1"/>
    </source>
</evidence>
<keyword evidence="2" id="KW-1003">Cell membrane</keyword>
<evidence type="ECO:0000256" key="5">
    <source>
        <dbReference type="ARBA" id="ARBA00023136"/>
    </source>
</evidence>
<keyword evidence="5 6" id="KW-0472">Membrane</keyword>
<evidence type="ECO:0000313" key="9">
    <source>
        <dbReference type="Proteomes" id="UP001597249"/>
    </source>
</evidence>
<protein>
    <submittedName>
        <fullName evidence="8">PLDc N-terminal domain-containing protein</fullName>
    </submittedName>
</protein>